<sequence>MGITGMSEQWVIARIEQKGDSKCIHWKILRDLILAHSNTRKSVDAFALSIYELVIFLKALGHIDDAVSDLFDRLDKKLILATLGLAQCEFGYKGDNYKKKGKRINDNVPSSSQENTRPIEEHLQVIPFELDIVKQDFEKRSSELGKRIEKLEEEKIKLELDVDFQKLEAEKMRKEKNKAEEDLERTEFRALVQSLMDKKELKFFEDVKGSKGEDVCALEEGSMEKLNKVNHLLVIISRSRSSEVGAQAMPRVVI</sequence>
<organism evidence="2 3">
    <name type="scientific">Gossypium davidsonii</name>
    <name type="common">Davidson's cotton</name>
    <name type="synonym">Gossypium klotzschianum subsp. davidsonii</name>
    <dbReference type="NCBI Taxonomy" id="34287"/>
    <lineage>
        <taxon>Eukaryota</taxon>
        <taxon>Viridiplantae</taxon>
        <taxon>Streptophyta</taxon>
        <taxon>Embryophyta</taxon>
        <taxon>Tracheophyta</taxon>
        <taxon>Spermatophyta</taxon>
        <taxon>Magnoliopsida</taxon>
        <taxon>eudicotyledons</taxon>
        <taxon>Gunneridae</taxon>
        <taxon>Pentapetalae</taxon>
        <taxon>rosids</taxon>
        <taxon>malvids</taxon>
        <taxon>Malvales</taxon>
        <taxon>Malvaceae</taxon>
        <taxon>Malvoideae</taxon>
        <taxon>Gossypium</taxon>
    </lineage>
</organism>
<protein>
    <submittedName>
        <fullName evidence="2">Uncharacterized protein</fullName>
    </submittedName>
</protein>
<keyword evidence="1" id="KW-0175">Coiled coil</keyword>
<keyword evidence="3" id="KW-1185">Reference proteome</keyword>
<evidence type="ECO:0000256" key="1">
    <source>
        <dbReference type="SAM" id="Coils"/>
    </source>
</evidence>
<dbReference type="PANTHER" id="PTHR48200:SF1">
    <property type="entry name" value="AMINOTRANSFERASE-LIKE PLANT MOBILE DOMAIN-CONTAINING PROTEIN"/>
    <property type="match status" value="1"/>
</dbReference>
<dbReference type="Proteomes" id="UP000593561">
    <property type="component" value="Unassembled WGS sequence"/>
</dbReference>
<gene>
    <name evidence="2" type="ORF">Godav_005824</name>
</gene>
<proteinExistence type="predicted"/>
<evidence type="ECO:0000313" key="2">
    <source>
        <dbReference type="EMBL" id="MBA0620053.1"/>
    </source>
</evidence>
<feature type="coiled-coil region" evidence="1">
    <location>
        <begin position="134"/>
        <end position="189"/>
    </location>
</feature>
<dbReference type="EMBL" id="JABFAC010000008">
    <property type="protein sequence ID" value="MBA0620053.1"/>
    <property type="molecule type" value="Genomic_DNA"/>
</dbReference>
<reference evidence="2 3" key="1">
    <citation type="journal article" date="2019" name="Genome Biol. Evol.">
        <title>Insights into the evolution of the New World diploid cottons (Gossypium, subgenus Houzingenia) based on genome sequencing.</title>
        <authorList>
            <person name="Grover C.E."/>
            <person name="Arick M.A. 2nd"/>
            <person name="Thrash A."/>
            <person name="Conover J.L."/>
            <person name="Sanders W.S."/>
            <person name="Peterson D.G."/>
            <person name="Frelichowski J.E."/>
            <person name="Scheffler J.A."/>
            <person name="Scheffler B.E."/>
            <person name="Wendel J.F."/>
        </authorList>
    </citation>
    <scope>NUCLEOTIDE SEQUENCE [LARGE SCALE GENOMIC DNA]</scope>
    <source>
        <strain evidence="2">27</strain>
        <tissue evidence="2">Leaf</tissue>
    </source>
</reference>
<evidence type="ECO:0000313" key="3">
    <source>
        <dbReference type="Proteomes" id="UP000593561"/>
    </source>
</evidence>
<dbReference type="AlphaFoldDB" id="A0A7J8S2H7"/>
<comment type="caution">
    <text evidence="2">The sequence shown here is derived from an EMBL/GenBank/DDBJ whole genome shotgun (WGS) entry which is preliminary data.</text>
</comment>
<dbReference type="PANTHER" id="PTHR48200">
    <property type="entry name" value="PROTEIN, PUTATIVE-RELATED"/>
    <property type="match status" value="1"/>
</dbReference>
<name>A0A7J8S2H7_GOSDV</name>
<accession>A0A7J8S2H7</accession>